<keyword evidence="2" id="KW-1185">Reference proteome</keyword>
<dbReference type="Proteomes" id="UP000029120">
    <property type="component" value="Chromosome 7"/>
</dbReference>
<organism evidence="1 2">
    <name type="scientific">Arabis alpina</name>
    <name type="common">Alpine rock-cress</name>
    <dbReference type="NCBI Taxonomy" id="50452"/>
    <lineage>
        <taxon>Eukaryota</taxon>
        <taxon>Viridiplantae</taxon>
        <taxon>Streptophyta</taxon>
        <taxon>Embryophyta</taxon>
        <taxon>Tracheophyta</taxon>
        <taxon>Spermatophyta</taxon>
        <taxon>Magnoliopsida</taxon>
        <taxon>eudicotyledons</taxon>
        <taxon>Gunneridae</taxon>
        <taxon>Pentapetalae</taxon>
        <taxon>rosids</taxon>
        <taxon>malvids</taxon>
        <taxon>Brassicales</taxon>
        <taxon>Brassicaceae</taxon>
        <taxon>Arabideae</taxon>
        <taxon>Arabis</taxon>
    </lineage>
</organism>
<evidence type="ECO:0000313" key="1">
    <source>
        <dbReference type="EMBL" id="KFK29123.1"/>
    </source>
</evidence>
<accession>A0A087GGX1</accession>
<proteinExistence type="predicted"/>
<dbReference type="EMBL" id="CM002875">
    <property type="protein sequence ID" value="KFK29123.1"/>
    <property type="molecule type" value="Genomic_DNA"/>
</dbReference>
<evidence type="ECO:0000313" key="2">
    <source>
        <dbReference type="Proteomes" id="UP000029120"/>
    </source>
</evidence>
<dbReference type="AlphaFoldDB" id="A0A087GGX1"/>
<name>A0A087GGX1_ARAAL</name>
<dbReference type="Gramene" id="KFK29123">
    <property type="protein sequence ID" value="KFK29123"/>
    <property type="gene ID" value="AALP_AA7G091900"/>
</dbReference>
<sequence length="123" mass="13653">MSIDFSHQHPRLCVARVRVSYNDCASPLKRTSLYPNFFISNTVRRNASASASNGDFIDAIDADPCSIFRPSLVKHQATPAPSCEDIQDASEGVENGVILQISLETRSDAWPYALDQMSVLWIH</sequence>
<protein>
    <submittedName>
        <fullName evidence="1">Uncharacterized protein</fullName>
    </submittedName>
</protein>
<gene>
    <name evidence="1" type="ordered locus">AALP_Aa7g091900</name>
</gene>
<reference evidence="2" key="1">
    <citation type="journal article" date="2015" name="Nat. Plants">
        <title>Genome expansion of Arabis alpina linked with retrotransposition and reduced symmetric DNA methylation.</title>
        <authorList>
            <person name="Willing E.M."/>
            <person name="Rawat V."/>
            <person name="Mandakova T."/>
            <person name="Maumus F."/>
            <person name="James G.V."/>
            <person name="Nordstroem K.J."/>
            <person name="Becker C."/>
            <person name="Warthmann N."/>
            <person name="Chica C."/>
            <person name="Szarzynska B."/>
            <person name="Zytnicki M."/>
            <person name="Albani M.C."/>
            <person name="Kiefer C."/>
            <person name="Bergonzi S."/>
            <person name="Castaings L."/>
            <person name="Mateos J.L."/>
            <person name="Berns M.C."/>
            <person name="Bujdoso N."/>
            <person name="Piofczyk T."/>
            <person name="de Lorenzo L."/>
            <person name="Barrero-Sicilia C."/>
            <person name="Mateos I."/>
            <person name="Piednoel M."/>
            <person name="Hagmann J."/>
            <person name="Chen-Min-Tao R."/>
            <person name="Iglesias-Fernandez R."/>
            <person name="Schuster S.C."/>
            <person name="Alonso-Blanco C."/>
            <person name="Roudier F."/>
            <person name="Carbonero P."/>
            <person name="Paz-Ares J."/>
            <person name="Davis S.J."/>
            <person name="Pecinka A."/>
            <person name="Quesneville H."/>
            <person name="Colot V."/>
            <person name="Lysak M.A."/>
            <person name="Weigel D."/>
            <person name="Coupland G."/>
            <person name="Schneeberger K."/>
        </authorList>
    </citation>
    <scope>NUCLEOTIDE SEQUENCE [LARGE SCALE GENOMIC DNA]</scope>
    <source>
        <strain evidence="2">cv. Pajares</strain>
    </source>
</reference>